<dbReference type="RefSeq" id="WP_380641215.1">
    <property type="nucleotide sequence ID" value="NZ_JBHSQO010000048.1"/>
</dbReference>
<sequence length="233" mass="24584">MNPRPDSAGGFPEWPPGLRAVEARWLDRVRRVFESHGFGPVATSSLEPPGEEPGEALAVGDGDLALCADLTASFLRWAADHRDELDLPFRGRQAQRVWRGSREDGVRESTWCALGVVDAAPLSPRLDAELPRVAHEALSGLDLPAWTLGVGNRRVLAGFSVVGPDHCAGTVYGGRVAPGAGSAGPWSGGVCSGGRYAGRAGPVRCRPGRRPGPLGPRGGNPARPTRRPGPSRR</sequence>
<proteinExistence type="predicted"/>
<name>A0ABW1PFQ5_9PSEU</name>
<dbReference type="SUPFAM" id="SSF55681">
    <property type="entry name" value="Class II aaRS and biotin synthetases"/>
    <property type="match status" value="1"/>
</dbReference>
<comment type="caution">
    <text evidence="2">The sequence shown here is derived from an EMBL/GenBank/DDBJ whole genome shotgun (WGS) entry which is preliminary data.</text>
</comment>
<evidence type="ECO:0000256" key="1">
    <source>
        <dbReference type="SAM" id="MobiDB-lite"/>
    </source>
</evidence>
<dbReference type="InterPro" id="IPR045864">
    <property type="entry name" value="aa-tRNA-synth_II/BPL/LPL"/>
</dbReference>
<dbReference type="Gene3D" id="3.30.930.10">
    <property type="entry name" value="Bira Bifunctional Protein, Domain 2"/>
    <property type="match status" value="1"/>
</dbReference>
<accession>A0ABW1PFQ5</accession>
<organism evidence="2 3">
    <name type="scientific">Saccharothrix lopnurensis</name>
    <dbReference type="NCBI Taxonomy" id="1670621"/>
    <lineage>
        <taxon>Bacteria</taxon>
        <taxon>Bacillati</taxon>
        <taxon>Actinomycetota</taxon>
        <taxon>Actinomycetes</taxon>
        <taxon>Pseudonocardiales</taxon>
        <taxon>Pseudonocardiaceae</taxon>
        <taxon>Saccharothrix</taxon>
    </lineage>
</organism>
<protein>
    <submittedName>
        <fullName evidence="2">Uncharacterized protein</fullName>
    </submittedName>
</protein>
<reference evidence="3" key="1">
    <citation type="journal article" date="2019" name="Int. J. Syst. Evol. Microbiol.">
        <title>The Global Catalogue of Microorganisms (GCM) 10K type strain sequencing project: providing services to taxonomists for standard genome sequencing and annotation.</title>
        <authorList>
            <consortium name="The Broad Institute Genomics Platform"/>
            <consortium name="The Broad Institute Genome Sequencing Center for Infectious Disease"/>
            <person name="Wu L."/>
            <person name="Ma J."/>
        </authorList>
    </citation>
    <scope>NUCLEOTIDE SEQUENCE [LARGE SCALE GENOMIC DNA]</scope>
    <source>
        <strain evidence="3">CGMCC 4.7246</strain>
    </source>
</reference>
<dbReference type="Proteomes" id="UP001596220">
    <property type="component" value="Unassembled WGS sequence"/>
</dbReference>
<feature type="region of interest" description="Disordered" evidence="1">
    <location>
        <begin position="199"/>
        <end position="233"/>
    </location>
</feature>
<keyword evidence="3" id="KW-1185">Reference proteome</keyword>
<evidence type="ECO:0000313" key="3">
    <source>
        <dbReference type="Proteomes" id="UP001596220"/>
    </source>
</evidence>
<evidence type="ECO:0000313" key="2">
    <source>
        <dbReference type="EMBL" id="MFC6093732.1"/>
    </source>
</evidence>
<feature type="compositionally biased region" description="Basic residues" evidence="1">
    <location>
        <begin position="224"/>
        <end position="233"/>
    </location>
</feature>
<dbReference type="EMBL" id="JBHSQO010000048">
    <property type="protein sequence ID" value="MFC6093732.1"/>
    <property type="molecule type" value="Genomic_DNA"/>
</dbReference>
<gene>
    <name evidence="2" type="ORF">ACFP3R_31055</name>
</gene>